<dbReference type="OrthoDB" id="1869581at2759"/>
<evidence type="ECO:0000256" key="5">
    <source>
        <dbReference type="ARBA" id="ARBA00023242"/>
    </source>
</evidence>
<gene>
    <name evidence="6" type="ORF">DERYTH_LOCUS16090</name>
</gene>
<keyword evidence="4" id="KW-0862">Zinc</keyword>
<evidence type="ECO:0000256" key="3">
    <source>
        <dbReference type="ARBA" id="ARBA00022771"/>
    </source>
</evidence>
<evidence type="ECO:0000313" key="7">
    <source>
        <dbReference type="Proteomes" id="UP000789405"/>
    </source>
</evidence>
<evidence type="ECO:0000256" key="4">
    <source>
        <dbReference type="ARBA" id="ARBA00022833"/>
    </source>
</evidence>
<evidence type="ECO:0000313" key="6">
    <source>
        <dbReference type="EMBL" id="CAG8742040.1"/>
    </source>
</evidence>
<reference evidence="6" key="1">
    <citation type="submission" date="2021-06" db="EMBL/GenBank/DDBJ databases">
        <authorList>
            <person name="Kallberg Y."/>
            <person name="Tangrot J."/>
            <person name="Rosling A."/>
        </authorList>
    </citation>
    <scope>NUCLEOTIDE SEQUENCE</scope>
    <source>
        <strain evidence="6">MA453B</strain>
    </source>
</reference>
<accession>A0A9N9ILA6</accession>
<name>A0A9N9ILA6_9GLOM</name>
<organism evidence="6 7">
    <name type="scientific">Dentiscutata erythropus</name>
    <dbReference type="NCBI Taxonomy" id="1348616"/>
    <lineage>
        <taxon>Eukaryota</taxon>
        <taxon>Fungi</taxon>
        <taxon>Fungi incertae sedis</taxon>
        <taxon>Mucoromycota</taxon>
        <taxon>Glomeromycotina</taxon>
        <taxon>Glomeromycetes</taxon>
        <taxon>Diversisporales</taxon>
        <taxon>Gigasporaceae</taxon>
        <taxon>Dentiscutata</taxon>
    </lineage>
</organism>
<comment type="subcellular location">
    <subcellularLocation>
        <location evidence="1">Nucleus</location>
    </subcellularLocation>
</comment>
<dbReference type="GO" id="GO:0008270">
    <property type="term" value="F:zinc ion binding"/>
    <property type="evidence" value="ECO:0007669"/>
    <property type="project" value="UniProtKB-KW"/>
</dbReference>
<keyword evidence="7" id="KW-1185">Reference proteome</keyword>
<dbReference type="Proteomes" id="UP000789405">
    <property type="component" value="Unassembled WGS sequence"/>
</dbReference>
<dbReference type="PANTHER" id="PTHR46481">
    <property type="entry name" value="ZINC FINGER BED DOMAIN-CONTAINING PROTEIN 4"/>
    <property type="match status" value="1"/>
</dbReference>
<evidence type="ECO:0000256" key="2">
    <source>
        <dbReference type="ARBA" id="ARBA00022723"/>
    </source>
</evidence>
<keyword evidence="3" id="KW-0863">Zinc-finger</keyword>
<evidence type="ECO:0000256" key="1">
    <source>
        <dbReference type="ARBA" id="ARBA00004123"/>
    </source>
</evidence>
<dbReference type="SUPFAM" id="SSF140996">
    <property type="entry name" value="Hermes dimerisation domain"/>
    <property type="match status" value="1"/>
</dbReference>
<keyword evidence="2" id="KW-0479">Metal-binding</keyword>
<keyword evidence="5" id="KW-0539">Nucleus</keyword>
<dbReference type="InterPro" id="IPR052035">
    <property type="entry name" value="ZnF_BED_domain_contain"/>
</dbReference>
<proteinExistence type="predicted"/>
<comment type="caution">
    <text evidence="6">The sequence shown here is derived from an EMBL/GenBank/DDBJ whole genome shotgun (WGS) entry which is preliminary data.</text>
</comment>
<dbReference type="EMBL" id="CAJVPY010013671">
    <property type="protein sequence ID" value="CAG8742040.1"/>
    <property type="molecule type" value="Genomic_DNA"/>
</dbReference>
<dbReference type="PANTHER" id="PTHR46481:SF10">
    <property type="entry name" value="ZINC FINGER BED DOMAIN-CONTAINING PROTEIN 39"/>
    <property type="match status" value="1"/>
</dbReference>
<dbReference type="GO" id="GO:0005634">
    <property type="term" value="C:nucleus"/>
    <property type="evidence" value="ECO:0007669"/>
    <property type="project" value="UniProtKB-SubCell"/>
</dbReference>
<dbReference type="AlphaFoldDB" id="A0A9N9ILA6"/>
<sequence>MSRTTSSKLEFKKTKTVQPYRIDNEAKVKHITYLLIKWIICNQQPFIVVEDPSFVKLIEELEELYRLLSRQTISNQIETIYQNQKLLLKIF</sequence>
<protein>
    <submittedName>
        <fullName evidence="6">19370_t:CDS:1</fullName>
    </submittedName>
</protein>